<organism evidence="5 6">
    <name type="scientific">Stenotrophomonas acidaminiphila</name>
    <dbReference type="NCBI Taxonomy" id="128780"/>
    <lineage>
        <taxon>Bacteria</taxon>
        <taxon>Pseudomonadati</taxon>
        <taxon>Pseudomonadota</taxon>
        <taxon>Gammaproteobacteria</taxon>
        <taxon>Lysobacterales</taxon>
        <taxon>Lysobacteraceae</taxon>
        <taxon>Stenotrophomonas</taxon>
    </lineage>
</organism>
<dbReference type="Pfam" id="PF00149">
    <property type="entry name" value="Metallophos"/>
    <property type="match status" value="1"/>
</dbReference>
<dbReference type="EMBL" id="CP012900">
    <property type="protein sequence ID" value="ALJ28443.1"/>
    <property type="molecule type" value="Genomic_DNA"/>
</dbReference>
<feature type="transmembrane region" description="Helical" evidence="3">
    <location>
        <begin position="32"/>
        <end position="49"/>
    </location>
</feature>
<evidence type="ECO:0000256" key="3">
    <source>
        <dbReference type="SAM" id="Phobius"/>
    </source>
</evidence>
<keyword evidence="3" id="KW-0812">Transmembrane</keyword>
<keyword evidence="6" id="KW-1185">Reference proteome</keyword>
<feature type="domain" description="Calcineurin-like phosphoesterase" evidence="4">
    <location>
        <begin position="151"/>
        <end position="323"/>
    </location>
</feature>
<dbReference type="GO" id="GO:0046872">
    <property type="term" value="F:metal ion binding"/>
    <property type="evidence" value="ECO:0007669"/>
    <property type="project" value="UniProtKB-KW"/>
</dbReference>
<dbReference type="GO" id="GO:0016020">
    <property type="term" value="C:membrane"/>
    <property type="evidence" value="ECO:0007669"/>
    <property type="project" value="GOC"/>
</dbReference>
<dbReference type="GO" id="GO:0008758">
    <property type="term" value="F:UDP-2,3-diacylglucosamine hydrolase activity"/>
    <property type="evidence" value="ECO:0007669"/>
    <property type="project" value="TreeGrafter"/>
</dbReference>
<dbReference type="InterPro" id="IPR051158">
    <property type="entry name" value="Metallophosphoesterase_sf"/>
</dbReference>
<gene>
    <name evidence="5" type="ORF">AOT14_20680</name>
</gene>
<dbReference type="PATRIC" id="fig|128780.6.peg.2082"/>
<dbReference type="SUPFAM" id="SSF56300">
    <property type="entry name" value="Metallo-dependent phosphatases"/>
    <property type="match status" value="1"/>
</dbReference>
<dbReference type="CDD" id="cd07385">
    <property type="entry name" value="MPP_YkuE_C"/>
    <property type="match status" value="1"/>
</dbReference>
<reference evidence="5 6" key="1">
    <citation type="journal article" date="2015" name="Genome Announc.">
        <title>Complete Genome Sequencing of Stenotrophomonas acidaminiphila ZAC14D2_NAIMI4_2, a Multidrug-Resistant Strain Isolated from Sediments of a Polluted River in Mexico, Uncovers New Antibiotic Resistance Genes and a Novel Class-II Lasso Peptide Biosynthesis Gene Cluster.</title>
        <authorList>
            <person name="Vinuesa P."/>
            <person name="Ochoa-Sanchez L.E."/>
        </authorList>
    </citation>
    <scope>NUCLEOTIDE SEQUENCE [LARGE SCALE GENOMIC DNA]</scope>
    <source>
        <strain evidence="5 6">ZAC14D2_NAIMI4_2</strain>
    </source>
</reference>
<evidence type="ECO:0000259" key="4">
    <source>
        <dbReference type="Pfam" id="PF00149"/>
    </source>
</evidence>
<keyword evidence="1" id="KW-0479">Metal-binding</keyword>
<evidence type="ECO:0000256" key="2">
    <source>
        <dbReference type="ARBA" id="ARBA00022801"/>
    </source>
</evidence>
<dbReference type="InterPro" id="IPR029052">
    <property type="entry name" value="Metallo-depent_PP-like"/>
</dbReference>
<protein>
    <submittedName>
        <fullName evidence="5">Putative metallophosphoesterase</fullName>
    </submittedName>
</protein>
<evidence type="ECO:0000256" key="1">
    <source>
        <dbReference type="ARBA" id="ARBA00022723"/>
    </source>
</evidence>
<sequence length="388" mass="41710">MTLIVSLLLPLLALWLWWPVQFSGRRQRRWHLGTSVALAVAGVGLAALWRMDVLAYAAEAWIQLVFGWVLAMFVMLLVWLALRELGWLLSRLAPRSSALATVWHGARANQAAAALIVLLATLGIVNGLKPPRVHERALVVPGLPQELDGLRMAVIADLHASPVKRTWRTRRVVDAVMATHPDLIVLPGDMVDGEVEDTAAFVAPLAELAAPHGVWVAPGNHEYYHGYRRWMAHFRGMGLGVLENQTARLDIGGRTLAVSGVGDLAALRPSAYMRGGLAPDLPAVIAAAKGSDAHILLAHQPKQARAAAATGAFDLQVSGHTHGGHMLGFDRWVVAPANHGYVRGDYRVGAMSLFVSSGAGQWDGFSVRLGVPSSIDVLVLKAGQLPGR</sequence>
<keyword evidence="3" id="KW-1133">Transmembrane helix</keyword>
<dbReference type="OrthoDB" id="9780884at2"/>
<evidence type="ECO:0000313" key="5">
    <source>
        <dbReference type="EMBL" id="ALJ28443.1"/>
    </source>
</evidence>
<dbReference type="KEGG" id="sacz:AOT14_20680"/>
<dbReference type="PANTHER" id="PTHR31302:SF31">
    <property type="entry name" value="PHOSPHODIESTERASE YAEI"/>
    <property type="match status" value="1"/>
</dbReference>
<proteinExistence type="predicted"/>
<name>A0A0S1B0G2_9GAMM</name>
<accession>A0A0S1B0G2</accession>
<dbReference type="Proteomes" id="UP000061010">
    <property type="component" value="Chromosome"/>
</dbReference>
<evidence type="ECO:0000313" key="6">
    <source>
        <dbReference type="Proteomes" id="UP000061010"/>
    </source>
</evidence>
<dbReference type="Gene3D" id="3.60.21.10">
    <property type="match status" value="1"/>
</dbReference>
<dbReference type="GO" id="GO:0009245">
    <property type="term" value="P:lipid A biosynthetic process"/>
    <property type="evidence" value="ECO:0007669"/>
    <property type="project" value="TreeGrafter"/>
</dbReference>
<feature type="transmembrane region" description="Helical" evidence="3">
    <location>
        <begin position="61"/>
        <end position="82"/>
    </location>
</feature>
<feature type="transmembrane region" description="Helical" evidence="3">
    <location>
        <begin position="111"/>
        <end position="128"/>
    </location>
</feature>
<dbReference type="PANTHER" id="PTHR31302">
    <property type="entry name" value="TRANSMEMBRANE PROTEIN WITH METALLOPHOSPHOESTERASE DOMAIN-RELATED"/>
    <property type="match status" value="1"/>
</dbReference>
<keyword evidence="3" id="KW-0472">Membrane</keyword>
<keyword evidence="2" id="KW-0378">Hydrolase</keyword>
<dbReference type="AlphaFoldDB" id="A0A0S1B0G2"/>
<dbReference type="InterPro" id="IPR004843">
    <property type="entry name" value="Calcineurin-like_PHP"/>
</dbReference>